<dbReference type="AlphaFoldDB" id="A0A1I1LI36"/>
<feature type="compositionally biased region" description="Acidic residues" evidence="1">
    <location>
        <begin position="263"/>
        <end position="276"/>
    </location>
</feature>
<reference evidence="4" key="1">
    <citation type="submission" date="2016-10" db="EMBL/GenBank/DDBJ databases">
        <authorList>
            <person name="Varghese N."/>
            <person name="Submissions S."/>
        </authorList>
    </citation>
    <scope>NUCLEOTIDE SEQUENCE [LARGE SCALE GENOMIC DNA]</scope>
    <source>
        <strain evidence="4">DSM 23664</strain>
    </source>
</reference>
<dbReference type="STRING" id="753702.SAMN04488102_12215"/>
<feature type="domain" description="General stress protein 17M-like" evidence="2">
    <location>
        <begin position="5"/>
        <end position="107"/>
    </location>
</feature>
<dbReference type="Proteomes" id="UP000199612">
    <property type="component" value="Unassembled WGS sequence"/>
</dbReference>
<dbReference type="InterPro" id="IPR025889">
    <property type="entry name" value="GSP17M-like_dom"/>
</dbReference>
<proteinExistence type="predicted"/>
<organism evidence="3 4">
    <name type="scientific">Alkalibacterium subtropicum</name>
    <dbReference type="NCBI Taxonomy" id="753702"/>
    <lineage>
        <taxon>Bacteria</taxon>
        <taxon>Bacillati</taxon>
        <taxon>Bacillota</taxon>
        <taxon>Bacilli</taxon>
        <taxon>Lactobacillales</taxon>
        <taxon>Carnobacteriaceae</taxon>
        <taxon>Alkalibacterium</taxon>
    </lineage>
</organism>
<gene>
    <name evidence="3" type="ORF">SAMN04488102_12215</name>
</gene>
<feature type="compositionally biased region" description="Basic and acidic residues" evidence="1">
    <location>
        <begin position="133"/>
        <end position="147"/>
    </location>
</feature>
<feature type="region of interest" description="Disordered" evidence="1">
    <location>
        <begin position="119"/>
        <end position="287"/>
    </location>
</feature>
<keyword evidence="4" id="KW-1185">Reference proteome</keyword>
<dbReference type="Pfam" id="PF11181">
    <property type="entry name" value="YflT"/>
    <property type="match status" value="1"/>
</dbReference>
<feature type="compositionally biased region" description="Acidic residues" evidence="1">
    <location>
        <begin position="123"/>
        <end position="132"/>
    </location>
</feature>
<dbReference type="RefSeq" id="WP_091531799.1">
    <property type="nucleotide sequence ID" value="NZ_FOLT01000022.1"/>
</dbReference>
<evidence type="ECO:0000313" key="3">
    <source>
        <dbReference type="EMBL" id="SFC72625.1"/>
    </source>
</evidence>
<feature type="compositionally biased region" description="Basic and acidic residues" evidence="1">
    <location>
        <begin position="186"/>
        <end position="204"/>
    </location>
</feature>
<dbReference type="OrthoDB" id="2155783at2"/>
<sequence length="287" mass="32284">MDRHILGTFKNEEAAVSQVEKLLNEEGYSPTELMLVMDKNNQYDERIESIKNVKINKVEVEEESIWEKVKEAFSFGTYDSEGSSATLEEYGVPHDRADHYAEALKAGEIVLLADTDAPKESELSEVNEDIIENGEREDIMTEKKDAPIDEVNSEEPEAIKTKNTNGVETSENKKVEDSVDPSQANDMRKESKSDNNNKGEHEATQGKGSTEEPDLTGQEDTVEKEETEHGYGNKVAEGVVRPEVKSPLNTDNRDMKEPHENTEAPEAEANYSEELEEQGKKSWEDNK</sequence>
<name>A0A1I1LI36_9LACT</name>
<evidence type="ECO:0000313" key="4">
    <source>
        <dbReference type="Proteomes" id="UP000199612"/>
    </source>
</evidence>
<dbReference type="EMBL" id="FOLT01000022">
    <property type="protein sequence ID" value="SFC72625.1"/>
    <property type="molecule type" value="Genomic_DNA"/>
</dbReference>
<feature type="compositionally biased region" description="Basic and acidic residues" evidence="1">
    <location>
        <begin position="251"/>
        <end position="262"/>
    </location>
</feature>
<evidence type="ECO:0000256" key="1">
    <source>
        <dbReference type="SAM" id="MobiDB-lite"/>
    </source>
</evidence>
<protein>
    <submittedName>
        <fullName evidence="3">Heat induced stress protein YflT</fullName>
    </submittedName>
</protein>
<evidence type="ECO:0000259" key="2">
    <source>
        <dbReference type="Pfam" id="PF11181"/>
    </source>
</evidence>
<accession>A0A1I1LI36</accession>
<feature type="compositionally biased region" description="Basic and acidic residues" evidence="1">
    <location>
        <begin position="277"/>
        <end position="287"/>
    </location>
</feature>